<accession>A0A0H2X3E2</accession>
<dbReference type="HOGENOM" id="CLU_125328_0_0_6"/>
<evidence type="ECO:0000256" key="1">
    <source>
        <dbReference type="SAM" id="SignalP"/>
    </source>
</evidence>
<feature type="signal peptide" evidence="1">
    <location>
        <begin position="1"/>
        <end position="22"/>
    </location>
</feature>
<dbReference type="Pfam" id="PF11008">
    <property type="entry name" value="DUF2846"/>
    <property type="match status" value="1"/>
</dbReference>
<dbReference type="PROSITE" id="PS51257">
    <property type="entry name" value="PROKAR_LIPOPROTEIN"/>
    <property type="match status" value="1"/>
</dbReference>
<name>A0A0H2X3E2_XANC8</name>
<evidence type="ECO:0000313" key="4">
    <source>
        <dbReference type="Proteomes" id="UP000000420"/>
    </source>
</evidence>
<feature type="chain" id="PRO_5002600846" description="DUF2846 domain-containing protein" evidence="1">
    <location>
        <begin position="23"/>
        <end position="146"/>
    </location>
</feature>
<dbReference type="AlphaFoldDB" id="A0A0H2X3E2"/>
<dbReference type="KEGG" id="xcb:XC_0347"/>
<proteinExistence type="predicted"/>
<dbReference type="InterPro" id="IPR022548">
    <property type="entry name" value="DUF2846"/>
</dbReference>
<dbReference type="EMBL" id="CP000050">
    <property type="protein sequence ID" value="AAY47432.1"/>
    <property type="molecule type" value="Genomic_DNA"/>
</dbReference>
<feature type="domain" description="DUF2846" evidence="2">
    <location>
        <begin position="41"/>
        <end position="125"/>
    </location>
</feature>
<dbReference type="InterPro" id="IPR016596">
    <property type="entry name" value="UCP012335"/>
</dbReference>
<dbReference type="RefSeq" id="WP_011269472.1">
    <property type="nucleotide sequence ID" value="NC_007086.1"/>
</dbReference>
<organism evidence="3 4">
    <name type="scientific">Xanthomonas campestris pv. campestris (strain 8004)</name>
    <dbReference type="NCBI Taxonomy" id="314565"/>
    <lineage>
        <taxon>Bacteria</taxon>
        <taxon>Pseudomonadati</taxon>
        <taxon>Pseudomonadota</taxon>
        <taxon>Gammaproteobacteria</taxon>
        <taxon>Lysobacterales</taxon>
        <taxon>Lysobacteraceae</taxon>
        <taxon>Xanthomonas</taxon>
    </lineage>
</organism>
<protein>
    <recommendedName>
        <fullName evidence="2">DUF2846 domain-containing protein</fullName>
    </recommendedName>
</protein>
<gene>
    <name evidence="3" type="ordered locus">XC_0347</name>
</gene>
<dbReference type="Proteomes" id="UP000000420">
    <property type="component" value="Chromosome"/>
</dbReference>
<keyword evidence="1" id="KW-0732">Signal</keyword>
<dbReference type="PIRSF" id="PIRSF012335">
    <property type="entry name" value="UCP012335"/>
    <property type="match status" value="1"/>
</dbReference>
<sequence length="146" mass="15793">MLRGKFVAVLAAILLASGCASVPMAPASQDAELKTFAPPPAGKAGVYMYRNSFVGQALKKDIYMDGKRLGESANKTYFYNQVDPGEHTVSTESEFSDNDFKFTVQSGMNYFIRQYIKMGVFVGGANVELVSEEEGRKGVLASGLAK</sequence>
<evidence type="ECO:0000313" key="3">
    <source>
        <dbReference type="EMBL" id="AAY47432.1"/>
    </source>
</evidence>
<reference evidence="3 4" key="1">
    <citation type="journal article" date="2005" name="Genome Res.">
        <title>Comparative and functional genomic analyses of the pathogenicity of phytopathogen Xanthomonas campestris pv. campestris.</title>
        <authorList>
            <person name="Qian W."/>
            <person name="Jia Y."/>
            <person name="Ren S.X."/>
            <person name="He Y.Q."/>
            <person name="Feng J.X."/>
            <person name="Lu L.F."/>
            <person name="Sun Q."/>
            <person name="Ying G."/>
            <person name="Tang D.J."/>
            <person name="Tang H."/>
            <person name="Wu W."/>
            <person name="Hao P."/>
            <person name="Wang L."/>
            <person name="Jiang B.L."/>
            <person name="Zeng S."/>
            <person name="Gu W.Y."/>
            <person name="Lu G."/>
            <person name="Rong L."/>
            <person name="Tian Y."/>
            <person name="Yao Z."/>
            <person name="Fu G."/>
            <person name="Chen B."/>
            <person name="Fang R."/>
            <person name="Qiang B."/>
            <person name="Chen Z."/>
            <person name="Zhao G.P."/>
            <person name="Tang J.L."/>
            <person name="He C."/>
        </authorList>
    </citation>
    <scope>NUCLEOTIDE SEQUENCE [LARGE SCALE GENOMIC DNA]</scope>
    <source>
        <strain evidence="3 4">8004</strain>
    </source>
</reference>
<evidence type="ECO:0000259" key="2">
    <source>
        <dbReference type="Pfam" id="PF11008"/>
    </source>
</evidence>